<gene>
    <name evidence="2" type="ORF">DI536_13760</name>
</gene>
<organism evidence="2 3">
    <name type="scientific">Archangium gephyra</name>
    <dbReference type="NCBI Taxonomy" id="48"/>
    <lineage>
        <taxon>Bacteria</taxon>
        <taxon>Pseudomonadati</taxon>
        <taxon>Myxococcota</taxon>
        <taxon>Myxococcia</taxon>
        <taxon>Myxococcales</taxon>
        <taxon>Cystobacterineae</taxon>
        <taxon>Archangiaceae</taxon>
        <taxon>Archangium</taxon>
    </lineage>
</organism>
<proteinExistence type="predicted"/>
<dbReference type="AlphaFoldDB" id="A0A2W5TFE3"/>
<keyword evidence="1" id="KW-0812">Transmembrane</keyword>
<comment type="caution">
    <text evidence="2">The sequence shown here is derived from an EMBL/GenBank/DDBJ whole genome shotgun (WGS) entry which is preliminary data.</text>
</comment>
<evidence type="ECO:0000313" key="3">
    <source>
        <dbReference type="Proteomes" id="UP000249061"/>
    </source>
</evidence>
<name>A0A2W5TFE3_9BACT</name>
<reference evidence="2 3" key="1">
    <citation type="submission" date="2017-08" db="EMBL/GenBank/DDBJ databases">
        <title>Infants hospitalized years apart are colonized by the same room-sourced microbial strains.</title>
        <authorList>
            <person name="Brooks B."/>
            <person name="Olm M.R."/>
            <person name="Firek B.A."/>
            <person name="Baker R."/>
            <person name="Thomas B.C."/>
            <person name="Morowitz M.J."/>
            <person name="Banfield J.F."/>
        </authorList>
    </citation>
    <scope>NUCLEOTIDE SEQUENCE [LARGE SCALE GENOMIC DNA]</scope>
    <source>
        <strain evidence="2">S2_003_000_R2_14</strain>
    </source>
</reference>
<sequence>MAKGNQQINGRSVLRVAFDAFERGDKVQARQLAQAVLDGKVGKDDSSAAEALAPKLSSEVAQVAPTVEAVAREIISRTIVPPRPYIFVAIAAATYVILVVLAAVRY</sequence>
<dbReference type="EMBL" id="QFQP01000011">
    <property type="protein sequence ID" value="PZR12647.1"/>
    <property type="molecule type" value="Genomic_DNA"/>
</dbReference>
<keyword evidence="1" id="KW-0472">Membrane</keyword>
<dbReference type="Proteomes" id="UP000249061">
    <property type="component" value="Unassembled WGS sequence"/>
</dbReference>
<evidence type="ECO:0000313" key="2">
    <source>
        <dbReference type="EMBL" id="PZR12647.1"/>
    </source>
</evidence>
<evidence type="ECO:0000256" key="1">
    <source>
        <dbReference type="SAM" id="Phobius"/>
    </source>
</evidence>
<protein>
    <submittedName>
        <fullName evidence="2">Uncharacterized protein</fullName>
    </submittedName>
</protein>
<accession>A0A2W5TFE3</accession>
<feature type="transmembrane region" description="Helical" evidence="1">
    <location>
        <begin position="85"/>
        <end position="104"/>
    </location>
</feature>
<keyword evidence="1" id="KW-1133">Transmembrane helix</keyword>